<dbReference type="PIRSF" id="PIRSF036389">
    <property type="entry name" value="IOR_B"/>
    <property type="match status" value="1"/>
</dbReference>
<dbReference type="InterPro" id="IPR046867">
    <property type="entry name" value="AldOxase/xan_DH_MoCoBD2"/>
</dbReference>
<dbReference type="RefSeq" id="WP_137731134.1">
    <property type="nucleotide sequence ID" value="NZ_BJCL01000001.1"/>
</dbReference>
<dbReference type="InterPro" id="IPR008274">
    <property type="entry name" value="AldOxase/xan_DH_MoCoBD1"/>
</dbReference>
<gene>
    <name evidence="2" type="ORF">AQPW35_04570</name>
</gene>
<comment type="caution">
    <text evidence="2">The sequence shown here is derived from an EMBL/GenBank/DDBJ whole genome shotgun (WGS) entry which is preliminary data.</text>
</comment>
<dbReference type="InterPro" id="IPR012368">
    <property type="entry name" value="OxRdtase_Mopterin-bd_su_IorB"/>
</dbReference>
<dbReference type="InterPro" id="IPR006311">
    <property type="entry name" value="TAT_signal"/>
</dbReference>
<dbReference type="Pfam" id="PF02738">
    <property type="entry name" value="MoCoBD_1"/>
    <property type="match status" value="1"/>
</dbReference>
<dbReference type="InterPro" id="IPR037165">
    <property type="entry name" value="AldOxase/xan_DH_Mopterin-bd_sf"/>
</dbReference>
<evidence type="ECO:0000313" key="3">
    <source>
        <dbReference type="Proteomes" id="UP000301751"/>
    </source>
</evidence>
<dbReference type="SUPFAM" id="SSF56003">
    <property type="entry name" value="Molybdenum cofactor-binding domain"/>
    <property type="match status" value="2"/>
</dbReference>
<dbReference type="Gene3D" id="3.90.1170.50">
    <property type="entry name" value="Aldehyde oxidase/xanthine dehydrogenase, a/b hammerhead"/>
    <property type="match status" value="1"/>
</dbReference>
<reference evidence="3" key="1">
    <citation type="submission" date="2019-03" db="EMBL/GenBank/DDBJ databases">
        <title>Aquabacterium pictum sp.nov., the first bacteriochlorophyll a-containing freshwater bacterium in the genus Aquabacterium of the class Betaproteobacteria.</title>
        <authorList>
            <person name="Hirose S."/>
            <person name="Tank M."/>
            <person name="Hara E."/>
            <person name="Tamaki H."/>
            <person name="Takaichi S."/>
            <person name="Haruta S."/>
            <person name="Hanada S."/>
        </authorList>
    </citation>
    <scope>NUCLEOTIDE SEQUENCE [LARGE SCALE GENOMIC DNA]</scope>
    <source>
        <strain evidence="3">W35</strain>
    </source>
</reference>
<dbReference type="PROSITE" id="PS51318">
    <property type="entry name" value="TAT"/>
    <property type="match status" value="1"/>
</dbReference>
<accession>A0A480AK31</accession>
<dbReference type="PANTHER" id="PTHR47495">
    <property type="entry name" value="ALDEHYDE DEHYDROGENASE"/>
    <property type="match status" value="1"/>
</dbReference>
<proteinExistence type="predicted"/>
<dbReference type="Pfam" id="PF20256">
    <property type="entry name" value="MoCoBD_2"/>
    <property type="match status" value="2"/>
</dbReference>
<dbReference type="InterPro" id="IPR000674">
    <property type="entry name" value="Ald_Oxase/Xan_DH_a/b"/>
</dbReference>
<name>A0A480AK31_9BURK</name>
<dbReference type="Proteomes" id="UP000301751">
    <property type="component" value="Unassembled WGS sequence"/>
</dbReference>
<dbReference type="GO" id="GO:0016491">
    <property type="term" value="F:oxidoreductase activity"/>
    <property type="evidence" value="ECO:0007669"/>
    <property type="project" value="InterPro"/>
</dbReference>
<feature type="domain" description="Aldehyde oxidase/xanthine dehydrogenase a/b hammerhead" evidence="1">
    <location>
        <begin position="239"/>
        <end position="327"/>
    </location>
</feature>
<dbReference type="AlphaFoldDB" id="A0A480AK31"/>
<dbReference type="Gene3D" id="3.30.365.10">
    <property type="entry name" value="Aldehyde oxidase/xanthine dehydrogenase, molybdopterin binding domain"/>
    <property type="match status" value="4"/>
</dbReference>
<dbReference type="OrthoDB" id="9767994at2"/>
<organism evidence="2 3">
    <name type="scientific">Pseudaquabacterium pictum</name>
    <dbReference type="NCBI Taxonomy" id="2315236"/>
    <lineage>
        <taxon>Bacteria</taxon>
        <taxon>Pseudomonadati</taxon>
        <taxon>Pseudomonadota</taxon>
        <taxon>Betaproteobacteria</taxon>
        <taxon>Burkholderiales</taxon>
        <taxon>Sphaerotilaceae</taxon>
        <taxon>Pseudaquabacterium</taxon>
    </lineage>
</organism>
<protein>
    <submittedName>
        <fullName evidence="2">Isoquinoline 1-oxidoreductase subunit beta</fullName>
    </submittedName>
</protein>
<dbReference type="SMART" id="SM01008">
    <property type="entry name" value="Ald_Xan_dh_C"/>
    <property type="match status" value="1"/>
</dbReference>
<dbReference type="PANTHER" id="PTHR47495:SF1">
    <property type="entry name" value="BLL3820 PROTEIN"/>
    <property type="match status" value="1"/>
</dbReference>
<keyword evidence="3" id="KW-1185">Reference proteome</keyword>
<evidence type="ECO:0000259" key="1">
    <source>
        <dbReference type="SMART" id="SM01008"/>
    </source>
</evidence>
<dbReference type="EMBL" id="BJCL01000001">
    <property type="protein sequence ID" value="GCL61376.1"/>
    <property type="molecule type" value="Genomic_DNA"/>
</dbReference>
<dbReference type="InterPro" id="IPR052516">
    <property type="entry name" value="N-heterocyclic_Hydroxylase"/>
</dbReference>
<evidence type="ECO:0000313" key="2">
    <source>
        <dbReference type="EMBL" id="GCL61376.1"/>
    </source>
</evidence>
<sequence>MSDPTARPDDTGDAATPAGGLRRRSLLAYAVSAPVATVAAGFGTNLALTGTAAALPLTPPDTVDYYDLGDAVLQTSLPTMPLVRLSVGTDGRVKLELPRLESGQGFDTAAGMMVAEELSVALSQVDVTLSDARPELVFNQLTGGSTNVRVFDASLPVMAAALRLRLIAAAAKTWGISTSGLVARGGMVVDTLGRTLSYGSLTALAAALPIPSGVLPKPVSQNTVVGQRLGRIDARAIVTGQKKFTMDLAVPGAKPAMVRRPPTILGTVVSINNRAAVLAMPGVLAVVALPAGGNITPTPPGVAVMAETFGQAWTAVNALDVTWGKGTIDAESNATIHSKLKASVLPFALPPLGALTVEGEFEMAPLSHAPMETDCAIADVRRDASGVVTGCEIWAGLQSPIITQQDMAATLGLPLSAVKVHVISSGGSFGRRLFWDPVQQAVQISKLTGRPAKLMYHRADDMRHGRGRPQQYHRARATLLLGQVTAFEHRIASPRMDTRHGFGEALTAVAASAPATVQQSLGNLAVEEALFKTMVSAPYNFGVNTRTLQPAPIAMNTGSYRSVHIQPTRLVEEILVDEMAARLGQDAVAFRLANLRQARAKAVLQTVAAAAGWGKVMPKGFGQGIAVHQETRSYIAVCVEVDGRAQIAGTGPALVTRATIAIDVGKAINPSGIEAQVEGALAESISIVLMAGLHVRNGLPLEGSYSQYRYGRNKHYPRNVNVIITPNQGNAIGGLGEVGMAACSGAIANAWARATGQKPRKFPLYFPVDFTPFPPGKLPDPVINPIPV</sequence>